<evidence type="ECO:0000313" key="2">
    <source>
        <dbReference type="Proteomes" id="UP001164539"/>
    </source>
</evidence>
<name>A0ACC1XE28_MELAZ</name>
<dbReference type="Proteomes" id="UP001164539">
    <property type="component" value="Chromosome 10"/>
</dbReference>
<protein>
    <submittedName>
        <fullName evidence="1">F-box family protein</fullName>
    </submittedName>
</protein>
<accession>A0ACC1XE28</accession>
<organism evidence="1 2">
    <name type="scientific">Melia azedarach</name>
    <name type="common">Chinaberry tree</name>
    <dbReference type="NCBI Taxonomy" id="155640"/>
    <lineage>
        <taxon>Eukaryota</taxon>
        <taxon>Viridiplantae</taxon>
        <taxon>Streptophyta</taxon>
        <taxon>Embryophyta</taxon>
        <taxon>Tracheophyta</taxon>
        <taxon>Spermatophyta</taxon>
        <taxon>Magnoliopsida</taxon>
        <taxon>eudicotyledons</taxon>
        <taxon>Gunneridae</taxon>
        <taxon>Pentapetalae</taxon>
        <taxon>rosids</taxon>
        <taxon>malvids</taxon>
        <taxon>Sapindales</taxon>
        <taxon>Meliaceae</taxon>
        <taxon>Melia</taxon>
    </lineage>
</organism>
<dbReference type="EMBL" id="CM051403">
    <property type="protein sequence ID" value="KAJ4709571.1"/>
    <property type="molecule type" value="Genomic_DNA"/>
</dbReference>
<comment type="caution">
    <text evidence="1">The sequence shown here is derived from an EMBL/GenBank/DDBJ whole genome shotgun (WGS) entry which is preliminary data.</text>
</comment>
<sequence>MEKNEGENESGPRSNWAELTHECLINILSRLTLPQRWMGPMFVCKSWFSASKDPILHSVFDLETYFESLAESPRWWTPDFERRIDSMLRSVVEWSEGSLTVIRARHCSDRSLNFAAERCPNLEVISIRSCANVTDASMCRIAFRSSKIRELDISYCYEISHESLEAIGRNCPNLKVLKRNFMNWLDPSQHLGVVPSEYLNACPQDGDSEADAIAKFMPNLELLELQFSKISARGLSSICEGCTKLEFLDLWGCGNLTSRDIANAISNLKNLEKVIKPNFYIPRSVFHTDRYGHWSLYDERFQTDVFRI</sequence>
<gene>
    <name evidence="1" type="ORF">OWV82_019343</name>
</gene>
<reference evidence="1 2" key="1">
    <citation type="journal article" date="2023" name="Science">
        <title>Complex scaffold remodeling in plant triterpene biosynthesis.</title>
        <authorList>
            <person name="De La Pena R."/>
            <person name="Hodgson H."/>
            <person name="Liu J.C."/>
            <person name="Stephenson M.J."/>
            <person name="Martin A.C."/>
            <person name="Owen C."/>
            <person name="Harkess A."/>
            <person name="Leebens-Mack J."/>
            <person name="Jimenez L.E."/>
            <person name="Osbourn A."/>
            <person name="Sattely E.S."/>
        </authorList>
    </citation>
    <scope>NUCLEOTIDE SEQUENCE [LARGE SCALE GENOMIC DNA]</scope>
    <source>
        <strain evidence="2">cv. JPN11</strain>
        <tissue evidence="1">Leaf</tissue>
    </source>
</reference>
<proteinExistence type="predicted"/>
<evidence type="ECO:0000313" key="1">
    <source>
        <dbReference type="EMBL" id="KAJ4709571.1"/>
    </source>
</evidence>
<keyword evidence="2" id="KW-1185">Reference proteome</keyword>